<evidence type="ECO:0000313" key="2">
    <source>
        <dbReference type="EMBL" id="EGK00625.1"/>
    </source>
</evidence>
<dbReference type="Gene3D" id="3.40.50.1820">
    <property type="entry name" value="alpha/beta hydrolase"/>
    <property type="match status" value="1"/>
</dbReference>
<evidence type="ECO:0000313" key="3">
    <source>
        <dbReference type="Proteomes" id="UP000004913"/>
    </source>
</evidence>
<name>F5J0N2_9BACT</name>
<dbReference type="SUPFAM" id="SSF53474">
    <property type="entry name" value="alpha/beta-Hydrolases"/>
    <property type="match status" value="1"/>
</dbReference>
<accession>F5J0N2</accession>
<dbReference type="InterPro" id="IPR053145">
    <property type="entry name" value="AB_hydrolase_Est10"/>
</dbReference>
<dbReference type="InterPro" id="IPR029058">
    <property type="entry name" value="AB_hydrolase_fold"/>
</dbReference>
<keyword evidence="3" id="KW-1185">Reference proteome</keyword>
<dbReference type="GO" id="GO:0052689">
    <property type="term" value="F:carboxylic ester hydrolase activity"/>
    <property type="evidence" value="ECO:0007669"/>
    <property type="project" value="TreeGrafter"/>
</dbReference>
<dbReference type="EMBL" id="ADLV01000035">
    <property type="protein sequence ID" value="EGK00625.1"/>
    <property type="molecule type" value="Genomic_DNA"/>
</dbReference>
<organism evidence="2 3">
    <name type="scientific">Dysgonomonas gadei ATCC BAA-286</name>
    <dbReference type="NCBI Taxonomy" id="742766"/>
    <lineage>
        <taxon>Bacteria</taxon>
        <taxon>Pseudomonadati</taxon>
        <taxon>Bacteroidota</taxon>
        <taxon>Bacteroidia</taxon>
        <taxon>Bacteroidales</taxon>
        <taxon>Dysgonomonadaceae</taxon>
        <taxon>Dysgonomonas</taxon>
    </lineage>
</organism>
<dbReference type="PANTHER" id="PTHR43265:SF1">
    <property type="entry name" value="ESTERASE ESTD"/>
    <property type="match status" value="1"/>
</dbReference>
<dbReference type="Proteomes" id="UP000004913">
    <property type="component" value="Unassembled WGS sequence"/>
</dbReference>
<feature type="domain" description="Serine aminopeptidase S33" evidence="1">
    <location>
        <begin position="70"/>
        <end position="190"/>
    </location>
</feature>
<dbReference type="STRING" id="742766.HMPREF9455_02899"/>
<dbReference type="InterPro" id="IPR022742">
    <property type="entry name" value="Hydrolase_4"/>
</dbReference>
<gene>
    <name evidence="2" type="ORF">HMPREF9455_02899</name>
</gene>
<dbReference type="HOGENOM" id="CLU_862591_0_0_10"/>
<proteinExistence type="predicted"/>
<dbReference type="PANTHER" id="PTHR43265">
    <property type="entry name" value="ESTERASE ESTD"/>
    <property type="match status" value="1"/>
</dbReference>
<dbReference type="Pfam" id="PF12146">
    <property type="entry name" value="Hydrolase_4"/>
    <property type="match status" value="1"/>
</dbReference>
<evidence type="ECO:0000259" key="1">
    <source>
        <dbReference type="Pfam" id="PF12146"/>
    </source>
</evidence>
<protein>
    <recommendedName>
        <fullName evidence="1">Serine aminopeptidase S33 domain-containing protein</fullName>
    </recommendedName>
</protein>
<reference evidence="2 3" key="1">
    <citation type="submission" date="2011-04" db="EMBL/GenBank/DDBJ databases">
        <title>The Genome Sequence of Dysgonomonas gadei ATCC BAA-286.</title>
        <authorList>
            <consortium name="The Broad Institute Genome Sequencing Platform"/>
            <person name="Earl A."/>
            <person name="Ward D."/>
            <person name="Feldgarden M."/>
            <person name="Gevers D."/>
            <person name="Pudlo N."/>
            <person name="Martens E."/>
            <person name="Allen-Vercoe E."/>
            <person name="Young S.K."/>
            <person name="Zeng Q."/>
            <person name="Gargeya S."/>
            <person name="Fitzgerald M."/>
            <person name="Haas B."/>
            <person name="Abouelleil A."/>
            <person name="Alvarado L."/>
            <person name="Arachchi H.M."/>
            <person name="Berlin A."/>
            <person name="Brown A."/>
            <person name="Chapman S.B."/>
            <person name="Chen Z."/>
            <person name="Dunbar C."/>
            <person name="Freedman E."/>
            <person name="Gearin G."/>
            <person name="Gellesch M."/>
            <person name="Goldberg J."/>
            <person name="Griggs A."/>
            <person name="Gujja S."/>
            <person name="Heiman D."/>
            <person name="Howarth C."/>
            <person name="Larson L."/>
            <person name="Lui A."/>
            <person name="MacDonald P.J.P."/>
            <person name="Mehta T."/>
            <person name="Montmayeur A."/>
            <person name="Murphy C."/>
            <person name="Neiman D."/>
            <person name="Pearson M."/>
            <person name="Priest M."/>
            <person name="Roberts A."/>
            <person name="Saif S."/>
            <person name="Shea T."/>
            <person name="Shenoy N."/>
            <person name="Sisk P."/>
            <person name="Stolte C."/>
            <person name="Sykes S."/>
            <person name="Yandava C."/>
            <person name="Wortman J."/>
            <person name="Nusbaum C."/>
            <person name="Birren B."/>
        </authorList>
    </citation>
    <scope>NUCLEOTIDE SEQUENCE [LARGE SCALE GENOMIC DNA]</scope>
    <source>
        <strain evidence="2 3">ATCC BAA-286</strain>
    </source>
</reference>
<dbReference type="eggNOG" id="COG1073">
    <property type="taxonomic scope" value="Bacteria"/>
</dbReference>
<comment type="caution">
    <text evidence="2">The sequence shown here is derived from an EMBL/GenBank/DDBJ whole genome shotgun (WGS) entry which is preliminary data.</text>
</comment>
<sequence>MTKKDCTISYIKSIDRLINMAVFYRGCLFTLLLLVSLNQVKAQLPDVTAEDIRFESAGITLAGTIYTPRHSHAAVVLVHGSGQAPRMREFASLLAEKGISVLTYDKRGVGESEGVYAGPEVGTNNVDSANLTLLAEDASTALNVLHQLDKNVPIGFVGISQAGWIIPIAANNNPIADFIVLFSGAVIPTLDQLIFQHYTEGKSDFWDIHTEADVRRYIPEARERIGNEPDRYQLDQFISTDPCDALSKLSIPGLWLFGDKDVQVPVRLSMDSLNSLKAQGKYYDYCLFSTLGHNTAFSDFTEPVDIAVHWIKDRKHSGCQYP</sequence>
<dbReference type="RefSeq" id="WP_006800429.1">
    <property type="nucleotide sequence ID" value="NZ_GL891986.1"/>
</dbReference>
<dbReference type="AlphaFoldDB" id="F5J0N2"/>